<protein>
    <recommendedName>
        <fullName evidence="1">Mannosylglycerate hydrolase MGH1-like glycoside hydrolase domain-containing protein</fullName>
    </recommendedName>
</protein>
<organism evidence="2 3">
    <name type="scientific">Rhizobium favelukesii</name>
    <dbReference type="NCBI Taxonomy" id="348824"/>
    <lineage>
        <taxon>Bacteria</taxon>
        <taxon>Pseudomonadati</taxon>
        <taxon>Pseudomonadota</taxon>
        <taxon>Alphaproteobacteria</taxon>
        <taxon>Hyphomicrobiales</taxon>
        <taxon>Rhizobiaceae</taxon>
        <taxon>Rhizobium/Agrobacterium group</taxon>
        <taxon>Rhizobium</taxon>
    </lineage>
</organism>
<name>W6RSN2_9HYPH</name>
<dbReference type="AlphaFoldDB" id="W6RSN2"/>
<dbReference type="HOGENOM" id="CLU_116616_0_0_5"/>
<evidence type="ECO:0000313" key="2">
    <source>
        <dbReference type="EMBL" id="CDM61808.1"/>
    </source>
</evidence>
<dbReference type="GO" id="GO:0005975">
    <property type="term" value="P:carbohydrate metabolic process"/>
    <property type="evidence" value="ECO:0007669"/>
    <property type="project" value="InterPro"/>
</dbReference>
<dbReference type="Pfam" id="PF22422">
    <property type="entry name" value="MGH1-like_GH"/>
    <property type="match status" value="1"/>
</dbReference>
<dbReference type="PATRIC" id="fig|348824.6.peg.6062"/>
<dbReference type="Gene3D" id="1.50.10.10">
    <property type="match status" value="1"/>
</dbReference>
<dbReference type="SUPFAM" id="SSF48208">
    <property type="entry name" value="Six-hairpin glycosidases"/>
    <property type="match status" value="1"/>
</dbReference>
<dbReference type="InterPro" id="IPR008928">
    <property type="entry name" value="6-hairpin_glycosidase_sf"/>
</dbReference>
<dbReference type="EMBL" id="HG916855">
    <property type="protein sequence ID" value="CDM61808.1"/>
    <property type="molecule type" value="Genomic_DNA"/>
</dbReference>
<dbReference type="KEGG" id="rhl:LPU83_pLPU83d_0437"/>
<feature type="domain" description="Mannosylglycerate hydrolase MGH1-like glycoside hydrolase" evidence="1">
    <location>
        <begin position="8"/>
        <end position="101"/>
    </location>
</feature>
<accession>W6RSN2</accession>
<reference evidence="2" key="1">
    <citation type="submission" date="2013-11" db="EMBL/GenBank/DDBJ databases">
        <title>Draft genome sequence of the broad-host-range Rhizobium sp. LPU83 strain, a member of the low-genetic diversity Oregon-like Rhizobium sp. group.</title>
        <authorList>
            <person name="Wibberg D."/>
            <person name="Puehler A."/>
            <person name="Schlueter A."/>
        </authorList>
    </citation>
    <scope>NUCLEOTIDE SEQUENCE [LARGE SCALE GENOMIC DNA]</scope>
    <source>
        <strain evidence="2">LPU83</strain>
        <plasmid evidence="2">pLPU83d</plasmid>
    </source>
</reference>
<geneLocation type="plasmid" evidence="2 3">
    <name>pLPU83d</name>
</geneLocation>
<dbReference type="InterPro" id="IPR054491">
    <property type="entry name" value="MGH1-like_GH"/>
</dbReference>
<keyword evidence="2" id="KW-0614">Plasmid</keyword>
<keyword evidence="3" id="KW-1185">Reference proteome</keyword>
<proteinExistence type="predicted"/>
<dbReference type="Proteomes" id="UP000019443">
    <property type="component" value="Plasmid pLPU83d"/>
</dbReference>
<sequence>MLALDGDKRPCKVRSSNAGHALFTGIAYPERAARLALTLMSASSFCGWGVRTIASTEARYNPMSYHNGSIWPHDNALIASGLARYGYRTEAARIFEGLFAASTYIDLRRLPELFCGLPRRRAQGPTFYPVACSPQAWAAATPMSLLQSCLGLEFDPNALQISLNEPRLPSFLDEVTLRHLLIGNGSADIAVRRSGRNVVVDVIDRKGDIRVLATA</sequence>
<dbReference type="InterPro" id="IPR012341">
    <property type="entry name" value="6hp_glycosidase-like_sf"/>
</dbReference>
<evidence type="ECO:0000313" key="3">
    <source>
        <dbReference type="Proteomes" id="UP000019443"/>
    </source>
</evidence>
<evidence type="ECO:0000259" key="1">
    <source>
        <dbReference type="Pfam" id="PF22422"/>
    </source>
</evidence>
<gene>
    <name evidence="2" type="ORF">LPU83_pLPU83d_0437</name>
</gene>